<name>A0A7M4FDX5_CROPO</name>
<dbReference type="GeneTree" id="ENSGT00960000190476"/>
<sequence>IRHFIPPPPPWAQKSKKTKYFSAQDPVRQLFIGMLHADGGKLKNRIDRHLKSELFFKRTAERSLTRREATFALVEALMAADIPLEKTDNPRLRDYLNKYVPNTGSFPCPYKLHQHYLPGSLLNWQDCASAVGCHFCKASE</sequence>
<protein>
    <submittedName>
        <fullName evidence="1">Uncharacterized protein</fullName>
    </submittedName>
</protein>
<accession>A0A7M4FDX5</accession>
<dbReference type="Ensembl" id="ENSCPRT00005026329.1">
    <property type="protein sequence ID" value="ENSCPRP00005022519.1"/>
    <property type="gene ID" value="ENSCPRG00005015700.1"/>
</dbReference>
<reference evidence="1" key="2">
    <citation type="submission" date="2025-09" db="UniProtKB">
        <authorList>
            <consortium name="Ensembl"/>
        </authorList>
    </citation>
    <scope>IDENTIFICATION</scope>
</reference>
<dbReference type="AlphaFoldDB" id="A0A7M4FDX5"/>
<evidence type="ECO:0000313" key="2">
    <source>
        <dbReference type="Proteomes" id="UP000594220"/>
    </source>
</evidence>
<keyword evidence="2" id="KW-1185">Reference proteome</keyword>
<evidence type="ECO:0000313" key="1">
    <source>
        <dbReference type="Ensembl" id="ENSCPRP00005022519.1"/>
    </source>
</evidence>
<organism evidence="1 2">
    <name type="scientific">Crocodylus porosus</name>
    <name type="common">Saltwater crocodile</name>
    <name type="synonym">Estuarine crocodile</name>
    <dbReference type="NCBI Taxonomy" id="8502"/>
    <lineage>
        <taxon>Eukaryota</taxon>
        <taxon>Metazoa</taxon>
        <taxon>Chordata</taxon>
        <taxon>Craniata</taxon>
        <taxon>Vertebrata</taxon>
        <taxon>Euteleostomi</taxon>
        <taxon>Archelosauria</taxon>
        <taxon>Archosauria</taxon>
        <taxon>Crocodylia</taxon>
        <taxon>Longirostres</taxon>
        <taxon>Crocodylidae</taxon>
        <taxon>Crocodylus</taxon>
    </lineage>
</organism>
<reference evidence="1" key="1">
    <citation type="submission" date="2025-08" db="UniProtKB">
        <authorList>
            <consortium name="Ensembl"/>
        </authorList>
    </citation>
    <scope>IDENTIFICATION</scope>
</reference>
<dbReference type="Proteomes" id="UP000594220">
    <property type="component" value="Unplaced"/>
</dbReference>
<proteinExistence type="predicted"/>